<organism evidence="7 8">
    <name type="scientific">Phaedon cochleariae</name>
    <name type="common">Mustard beetle</name>
    <dbReference type="NCBI Taxonomy" id="80249"/>
    <lineage>
        <taxon>Eukaryota</taxon>
        <taxon>Metazoa</taxon>
        <taxon>Ecdysozoa</taxon>
        <taxon>Arthropoda</taxon>
        <taxon>Hexapoda</taxon>
        <taxon>Insecta</taxon>
        <taxon>Pterygota</taxon>
        <taxon>Neoptera</taxon>
        <taxon>Endopterygota</taxon>
        <taxon>Coleoptera</taxon>
        <taxon>Polyphaga</taxon>
        <taxon>Cucujiformia</taxon>
        <taxon>Chrysomeloidea</taxon>
        <taxon>Chrysomelidae</taxon>
        <taxon>Chrysomelinae</taxon>
        <taxon>Chrysomelini</taxon>
        <taxon>Phaedon</taxon>
    </lineage>
</organism>
<sequence length="598" mass="67242">MGETLSKDIQPEELAIFKKLPTNTLLDNIQIPERPENRRPTDSKFIIVFAVVLVLLLPFLIYTLIYSDIDRFSGYDQCGNICGKKNSKQGGIDCSGQDFTRFPYLQIDLDSNHPDLSGLGISPRKCVESCSNNYVQIFGNCYLKQSSTYRPNYYNNFNTDFDRFKRKADYDTTEEEKIVNDLTEYLNRHAWRIVLCCFLSLGVALGMLVLFKAATAAVVWGILGGVLIFGAVCVGGLWYFYLNMDKYLHDGRNNAKSNKNGILGLNIFFTIGLLVLLCVMVFMYRKIQLVIQLLKEATKAAFSMPLLIFTPIITFFSEAIIVALLITTSVYMSSSGILTPLISGFYQYQMNNFMVFTLLFNFWMAFWSIQFVIGIQYMVIAGAVATWYFSKNKHNLDSPITRSASIVFRFHLGSIFFGSLVITIMAIIRALLSSITKNKNLKACVDFCTGTIESFLKFLSKNSYILTAMHGKPFFKSGKRAAKIIFQNAVNIASVNYIGDFVLGMAQLLIVLISLLITAGVMSGAEGNYVGAVYVIVFIVSLAVAVTFFSIFETTIDTIFLCFCEDSLLNDGMSRPYAMSRDLMEFVENSKLLYGDKK</sequence>
<feature type="transmembrane region" description="Helical" evidence="6">
    <location>
        <begin position="218"/>
        <end position="241"/>
    </location>
</feature>
<dbReference type="InterPro" id="IPR007603">
    <property type="entry name" value="Choline_transptr-like"/>
</dbReference>
<feature type="transmembrane region" description="Helical" evidence="6">
    <location>
        <begin position="346"/>
        <end position="364"/>
    </location>
</feature>
<feature type="transmembrane region" description="Helical" evidence="6">
    <location>
        <begin position="371"/>
        <end position="390"/>
    </location>
</feature>
<evidence type="ECO:0000256" key="5">
    <source>
        <dbReference type="ARBA" id="ARBA00023136"/>
    </source>
</evidence>
<dbReference type="PANTHER" id="PTHR12385">
    <property type="entry name" value="CHOLINE TRANSPORTER-LIKE (SLC FAMILY 44)"/>
    <property type="match status" value="1"/>
</dbReference>
<feature type="transmembrane region" description="Helical" evidence="6">
    <location>
        <begin position="501"/>
        <end position="523"/>
    </location>
</feature>
<proteinExistence type="inferred from homology"/>
<keyword evidence="8" id="KW-1185">Reference proteome</keyword>
<protein>
    <recommendedName>
        <fullName evidence="6">Choline transporter-like protein</fullName>
    </recommendedName>
</protein>
<evidence type="ECO:0000313" key="7">
    <source>
        <dbReference type="EMBL" id="CAG9816336.1"/>
    </source>
</evidence>
<reference evidence="7" key="1">
    <citation type="submission" date="2022-01" db="EMBL/GenBank/DDBJ databases">
        <authorList>
            <person name="King R."/>
        </authorList>
    </citation>
    <scope>NUCLEOTIDE SEQUENCE</scope>
</reference>
<comment type="subcellular location">
    <subcellularLocation>
        <location evidence="6">Cell membrane</location>
        <topology evidence="6">Multi-pass membrane protein</topology>
    </subcellularLocation>
    <subcellularLocation>
        <location evidence="1">Membrane</location>
        <topology evidence="1">Multi-pass membrane protein</topology>
    </subcellularLocation>
</comment>
<evidence type="ECO:0000256" key="2">
    <source>
        <dbReference type="ARBA" id="ARBA00007168"/>
    </source>
</evidence>
<feature type="transmembrane region" description="Helical" evidence="6">
    <location>
        <begin position="261"/>
        <end position="284"/>
    </location>
</feature>
<feature type="transmembrane region" description="Helical" evidence="6">
    <location>
        <begin position="190"/>
        <end position="211"/>
    </location>
</feature>
<accession>A0A9N9SEH1</accession>
<dbReference type="Pfam" id="PF04515">
    <property type="entry name" value="Choline_transpo"/>
    <property type="match status" value="1"/>
</dbReference>
<dbReference type="PANTHER" id="PTHR12385:SF96">
    <property type="entry name" value="CHOLINE TRANSPORTER-LIKE PROTEIN"/>
    <property type="match status" value="1"/>
</dbReference>
<dbReference type="EMBL" id="OU896719">
    <property type="protein sequence ID" value="CAG9816336.1"/>
    <property type="molecule type" value="Genomic_DNA"/>
</dbReference>
<comment type="similarity">
    <text evidence="2 6">Belongs to the CTL (choline transporter-like) family.</text>
</comment>
<dbReference type="OrthoDB" id="420519at2759"/>
<dbReference type="GO" id="GO:0005886">
    <property type="term" value="C:plasma membrane"/>
    <property type="evidence" value="ECO:0007669"/>
    <property type="project" value="UniProtKB-SubCell"/>
</dbReference>
<dbReference type="GO" id="GO:0022857">
    <property type="term" value="F:transmembrane transporter activity"/>
    <property type="evidence" value="ECO:0007669"/>
    <property type="project" value="UniProtKB-UniRule"/>
</dbReference>
<keyword evidence="5 6" id="KW-0472">Membrane</keyword>
<evidence type="ECO:0000256" key="1">
    <source>
        <dbReference type="ARBA" id="ARBA00004141"/>
    </source>
</evidence>
<comment type="function">
    <text evidence="6">Choline transporter.</text>
</comment>
<evidence type="ECO:0000256" key="3">
    <source>
        <dbReference type="ARBA" id="ARBA00022692"/>
    </source>
</evidence>
<feature type="transmembrane region" description="Helical" evidence="6">
    <location>
        <begin position="529"/>
        <end position="552"/>
    </location>
</feature>
<evidence type="ECO:0000313" key="8">
    <source>
        <dbReference type="Proteomes" id="UP001153737"/>
    </source>
</evidence>
<keyword evidence="4 6" id="KW-1133">Transmembrane helix</keyword>
<reference evidence="7" key="2">
    <citation type="submission" date="2022-10" db="EMBL/GenBank/DDBJ databases">
        <authorList>
            <consortium name="ENA_rothamsted_submissions"/>
            <consortium name="culmorum"/>
            <person name="King R."/>
        </authorList>
    </citation>
    <scope>NUCLEOTIDE SEQUENCE</scope>
</reference>
<keyword evidence="3 6" id="KW-0812">Transmembrane</keyword>
<dbReference type="AlphaFoldDB" id="A0A9N9SEH1"/>
<dbReference type="Proteomes" id="UP001153737">
    <property type="component" value="Chromosome 13"/>
</dbReference>
<evidence type="ECO:0000256" key="6">
    <source>
        <dbReference type="RuleBase" id="RU368066"/>
    </source>
</evidence>
<feature type="transmembrane region" description="Helical" evidence="6">
    <location>
        <begin position="45"/>
        <end position="65"/>
    </location>
</feature>
<gene>
    <name evidence="7" type="ORF">PHAECO_LOCUS3956</name>
</gene>
<name>A0A9N9SEH1_PHACE</name>
<feature type="transmembrane region" description="Helical" evidence="6">
    <location>
        <begin position="410"/>
        <end position="432"/>
    </location>
</feature>
<evidence type="ECO:0000256" key="4">
    <source>
        <dbReference type="ARBA" id="ARBA00022989"/>
    </source>
</evidence>
<feature type="transmembrane region" description="Helical" evidence="6">
    <location>
        <begin position="305"/>
        <end position="326"/>
    </location>
</feature>